<evidence type="ECO:0000259" key="2">
    <source>
        <dbReference type="Pfam" id="PF01458"/>
    </source>
</evidence>
<comment type="similarity">
    <text evidence="1">Belongs to the iron-sulfur cluster assembly SufBD family.</text>
</comment>
<dbReference type="InterPro" id="IPR037284">
    <property type="entry name" value="SUF_FeS_clus_asmbl_SufBD_sf"/>
</dbReference>
<proteinExistence type="inferred from homology"/>
<sequence>MSEGYDIDMEKLREVGIELDPAKRSATFLQQDQDVRNVATFYEGVEVMSIREAMKKYDWVKDYFWKVLRRDQDEFTKIADSEDVNGYFVRALPNAKVEIPVEACLFLHRARTQKVHNIIIAEEGSELNILTGCTSHPSAVGMHIGVSEFFVKKNAKLSFTMIHSWHNKIEVRPRSAAIVEENATFISNYILLNPVRLVQMYPTAYVHKNSKAIFSSVIVALEGSVVDSGSRAVLRESGATAEIISRTISKGGKVIARGQIVGEAEGVKGHLECKGLILSENGEITAIPELIARKPNLELSHEAAIGKIAEEEIFYLMSRGMSRDEAISAIVRGFMEIEIKGLPEVLKRTIDKAIEDMRDAL</sequence>
<dbReference type="PANTHER" id="PTHR30508">
    <property type="entry name" value="FES CLUSTER ASSEMBLY PROTEIN SUF"/>
    <property type="match status" value="1"/>
</dbReference>
<feature type="domain" description="SUF system FeS cluster assembly SufBD core" evidence="2">
    <location>
        <begin position="111"/>
        <end position="334"/>
    </location>
</feature>
<protein>
    <submittedName>
        <fullName evidence="3">SufD family Fe-S cluster assembly protein</fullName>
    </submittedName>
</protein>
<dbReference type="GO" id="GO:0016226">
    <property type="term" value="P:iron-sulfur cluster assembly"/>
    <property type="evidence" value="ECO:0007669"/>
    <property type="project" value="InterPro"/>
</dbReference>
<gene>
    <name evidence="3" type="ORF">ENT52_03920</name>
</gene>
<dbReference type="EMBL" id="DSYZ01000085">
    <property type="protein sequence ID" value="HGT82856.1"/>
    <property type="molecule type" value="Genomic_DNA"/>
</dbReference>
<reference evidence="3" key="1">
    <citation type="journal article" date="2020" name="mSystems">
        <title>Genome- and Community-Level Interaction Insights into Carbon Utilization and Element Cycling Functions of Hydrothermarchaeota in Hydrothermal Sediment.</title>
        <authorList>
            <person name="Zhou Z."/>
            <person name="Liu Y."/>
            <person name="Xu W."/>
            <person name="Pan J."/>
            <person name="Luo Z.H."/>
            <person name="Li M."/>
        </authorList>
    </citation>
    <scope>NUCLEOTIDE SEQUENCE [LARGE SCALE GENOMIC DNA]</scope>
    <source>
        <strain evidence="3">SpSt-587</strain>
    </source>
</reference>
<name>A0A7J3M1P9_ARCFL</name>
<organism evidence="3">
    <name type="scientific">Archaeoglobus fulgidus</name>
    <dbReference type="NCBI Taxonomy" id="2234"/>
    <lineage>
        <taxon>Archaea</taxon>
        <taxon>Methanobacteriati</taxon>
        <taxon>Methanobacteriota</taxon>
        <taxon>Archaeoglobi</taxon>
        <taxon>Archaeoglobales</taxon>
        <taxon>Archaeoglobaceae</taxon>
        <taxon>Archaeoglobus</taxon>
    </lineage>
</organism>
<dbReference type="SUPFAM" id="SSF101960">
    <property type="entry name" value="Stabilizer of iron transporter SufD"/>
    <property type="match status" value="1"/>
</dbReference>
<dbReference type="InterPro" id="IPR055346">
    <property type="entry name" value="Fe-S_cluster_assembly_SufBD"/>
</dbReference>
<evidence type="ECO:0000313" key="3">
    <source>
        <dbReference type="EMBL" id="HGT82856.1"/>
    </source>
</evidence>
<comment type="caution">
    <text evidence="3">The sequence shown here is derived from an EMBL/GenBank/DDBJ whole genome shotgun (WGS) entry which is preliminary data.</text>
</comment>
<dbReference type="Pfam" id="PF01458">
    <property type="entry name" value="SUFBD_core"/>
    <property type="match status" value="1"/>
</dbReference>
<accession>A0A7J3M1P9</accession>
<dbReference type="AlphaFoldDB" id="A0A7J3M1P9"/>
<evidence type="ECO:0000256" key="1">
    <source>
        <dbReference type="ARBA" id="ARBA00043967"/>
    </source>
</evidence>
<dbReference type="PANTHER" id="PTHR30508:SF1">
    <property type="entry name" value="UPF0051 PROTEIN ABCI8, CHLOROPLASTIC-RELATED"/>
    <property type="match status" value="1"/>
</dbReference>
<dbReference type="InterPro" id="IPR000825">
    <property type="entry name" value="SUF_FeS_clus_asmbl_SufBD_core"/>
</dbReference>